<sequence>MSDRIQETDSEAQRRRRLGLLIARLPDRLQRATRWLLAPGRAWLRIPAGILFLLGGCLAFLPVLGLWMLPLGFFLLSEDIPFLRRLSGRILAWMEARHPGWLGLSGS</sequence>
<comment type="caution">
    <text evidence="2">The sequence shown here is derived from an EMBL/GenBank/DDBJ whole genome shotgun (WGS) entry which is preliminary data.</text>
</comment>
<evidence type="ECO:0000256" key="1">
    <source>
        <dbReference type="SAM" id="Phobius"/>
    </source>
</evidence>
<organism evidence="2 3">
    <name type="scientific">Swaminathania salitolerans</name>
    <dbReference type="NCBI Taxonomy" id="182838"/>
    <lineage>
        <taxon>Bacteria</taxon>
        <taxon>Pseudomonadati</taxon>
        <taxon>Pseudomonadota</taxon>
        <taxon>Alphaproteobacteria</taxon>
        <taxon>Acetobacterales</taxon>
        <taxon>Acetobacteraceae</taxon>
        <taxon>Swaminathania</taxon>
    </lineage>
</organism>
<proteinExistence type="predicted"/>
<reference evidence="2 3" key="1">
    <citation type="submission" date="2019-07" db="EMBL/GenBank/DDBJ databases">
        <title>Whole genome shotgun sequence of Swaminathania salitolerans NBRC 104436.</title>
        <authorList>
            <person name="Hosoyama A."/>
            <person name="Uohara A."/>
            <person name="Ohji S."/>
            <person name="Ichikawa N."/>
        </authorList>
    </citation>
    <scope>NUCLEOTIDE SEQUENCE [LARGE SCALE GENOMIC DNA]</scope>
    <source>
        <strain evidence="2 3">NBRC 104436</strain>
    </source>
</reference>
<accession>A0A511BRL2</accession>
<dbReference type="Proteomes" id="UP000321405">
    <property type="component" value="Unassembled WGS sequence"/>
</dbReference>
<evidence type="ECO:0000313" key="3">
    <source>
        <dbReference type="Proteomes" id="UP000321405"/>
    </source>
</evidence>
<dbReference type="AlphaFoldDB" id="A0A511BRL2"/>
<feature type="transmembrane region" description="Helical" evidence="1">
    <location>
        <begin position="50"/>
        <end position="76"/>
    </location>
</feature>
<keyword evidence="1" id="KW-0812">Transmembrane</keyword>
<name>A0A511BRL2_9PROT</name>
<dbReference type="RefSeq" id="WP_147094055.1">
    <property type="nucleotide sequence ID" value="NZ_BJVC01000005.1"/>
</dbReference>
<gene>
    <name evidence="2" type="ORF">SSA02_21390</name>
</gene>
<keyword evidence="1" id="KW-0472">Membrane</keyword>
<dbReference type="EMBL" id="BJVC01000005">
    <property type="protein sequence ID" value="GEL02976.1"/>
    <property type="molecule type" value="Genomic_DNA"/>
</dbReference>
<keyword evidence="1" id="KW-1133">Transmembrane helix</keyword>
<evidence type="ECO:0000313" key="2">
    <source>
        <dbReference type="EMBL" id="GEL02976.1"/>
    </source>
</evidence>
<keyword evidence="3" id="KW-1185">Reference proteome</keyword>
<protein>
    <submittedName>
        <fullName evidence="2">Uncharacterized protein</fullName>
    </submittedName>
</protein>
<dbReference type="OrthoDB" id="5959103at2"/>